<accession>A0A914CNX4</accession>
<name>A0A914CNX4_9BILA</name>
<keyword evidence="2" id="KW-1185">Reference proteome</keyword>
<reference evidence="3" key="1">
    <citation type="submission" date="2022-11" db="UniProtKB">
        <authorList>
            <consortium name="WormBaseParasite"/>
        </authorList>
    </citation>
    <scope>IDENTIFICATION</scope>
</reference>
<dbReference type="GO" id="GO:0035556">
    <property type="term" value="P:intracellular signal transduction"/>
    <property type="evidence" value="ECO:0007669"/>
    <property type="project" value="InterPro"/>
</dbReference>
<dbReference type="PANTHER" id="PTHR46361:SF5">
    <property type="entry name" value="DEP DOMAIN-CONTAINING PROTEIN"/>
    <property type="match status" value="1"/>
</dbReference>
<proteinExistence type="predicted"/>
<dbReference type="SUPFAM" id="SSF46785">
    <property type="entry name" value="Winged helix' DNA-binding domain"/>
    <property type="match status" value="1"/>
</dbReference>
<evidence type="ECO:0000259" key="1">
    <source>
        <dbReference type="PROSITE" id="PS50186"/>
    </source>
</evidence>
<evidence type="ECO:0000313" key="2">
    <source>
        <dbReference type="Proteomes" id="UP000887540"/>
    </source>
</evidence>
<dbReference type="PROSITE" id="PS50186">
    <property type="entry name" value="DEP"/>
    <property type="match status" value="1"/>
</dbReference>
<dbReference type="SMART" id="SM00049">
    <property type="entry name" value="DEP"/>
    <property type="match status" value="1"/>
</dbReference>
<sequence>MLDFFSCEKMNSVAVNNPLRWLHQESIDIDEENGALPKDYSKLVSLMRKANLIKDYKLSAGKVMRNSFKGRDLVLWIMKETKVKRADAMEIGQELIDKHFALQTTKEHGPTFSVDRYYQLVEEDHTIPLNNGAEHRPNTVQLHHYNETLREVIQKIFDKILSEDKRLVYLDRLDDNKDFKTYLKLIKEAANLDLTSTTTDQRLAFFVNIFNMMLVHITYKFGVPATIWHKKKYVFSTYYTIAGHLYSPYSILNGILRGNRKGIGMLWEPFGKEDRRLPLTIPGGEPLVHFAINNYTTSTAPIRTYSIQNVKNEMKENARKALHSEYFLRIDSTKKNIIYLNRIFKFYAIDFGEDNDEILSWILNVLDEGNLKDKLQAIYDKGQYSFAFLDIEWNVNHIKEQS</sequence>
<organism evidence="2 3">
    <name type="scientific">Acrobeloides nanus</name>
    <dbReference type="NCBI Taxonomy" id="290746"/>
    <lineage>
        <taxon>Eukaryota</taxon>
        <taxon>Metazoa</taxon>
        <taxon>Ecdysozoa</taxon>
        <taxon>Nematoda</taxon>
        <taxon>Chromadorea</taxon>
        <taxon>Rhabditida</taxon>
        <taxon>Tylenchina</taxon>
        <taxon>Cephalobomorpha</taxon>
        <taxon>Cephaloboidea</taxon>
        <taxon>Cephalobidae</taxon>
        <taxon>Acrobeloides</taxon>
    </lineage>
</organism>
<dbReference type="Gene3D" id="1.10.10.10">
    <property type="entry name" value="Winged helix-like DNA-binding domain superfamily/Winged helix DNA-binding domain"/>
    <property type="match status" value="1"/>
</dbReference>
<dbReference type="InterPro" id="IPR036388">
    <property type="entry name" value="WH-like_DNA-bd_sf"/>
</dbReference>
<dbReference type="Pfam" id="PF04784">
    <property type="entry name" value="DUF547"/>
    <property type="match status" value="1"/>
</dbReference>
<dbReference type="WBParaSite" id="ACRNAN_scaffold129.g17647.t1">
    <property type="protein sequence ID" value="ACRNAN_scaffold129.g17647.t1"/>
    <property type="gene ID" value="ACRNAN_scaffold129.g17647"/>
</dbReference>
<dbReference type="PANTHER" id="PTHR46361">
    <property type="entry name" value="ELECTRON CARRIER/ PROTEIN DISULFIDE OXIDOREDUCTASE"/>
    <property type="match status" value="1"/>
</dbReference>
<dbReference type="InterPro" id="IPR006869">
    <property type="entry name" value="DUF547"/>
</dbReference>
<dbReference type="InterPro" id="IPR036390">
    <property type="entry name" value="WH_DNA-bd_sf"/>
</dbReference>
<dbReference type="AlphaFoldDB" id="A0A914CNX4"/>
<protein>
    <submittedName>
        <fullName evidence="3">DEP domain-containing protein</fullName>
    </submittedName>
</protein>
<dbReference type="InterPro" id="IPR000591">
    <property type="entry name" value="DEP_dom"/>
</dbReference>
<evidence type="ECO:0000313" key="3">
    <source>
        <dbReference type="WBParaSite" id="ACRNAN_scaffold129.g17647.t1"/>
    </source>
</evidence>
<feature type="domain" description="DEP" evidence="1">
    <location>
        <begin position="48"/>
        <end position="122"/>
    </location>
</feature>
<dbReference type="CDD" id="cd04371">
    <property type="entry name" value="DEP"/>
    <property type="match status" value="1"/>
</dbReference>
<dbReference type="Proteomes" id="UP000887540">
    <property type="component" value="Unplaced"/>
</dbReference>
<dbReference type="Pfam" id="PF00610">
    <property type="entry name" value="DEP"/>
    <property type="match status" value="1"/>
</dbReference>